<dbReference type="AlphaFoldDB" id="A0A2H4SEU8"/>
<dbReference type="Proteomes" id="UP000323067">
    <property type="component" value="Chromosome vii"/>
</dbReference>
<dbReference type="SUPFAM" id="SSF53182">
    <property type="entry name" value="Pyrrolidone carboxyl peptidase (pyroglutamate aminopeptidase)"/>
    <property type="match status" value="1"/>
</dbReference>
<dbReference type="InterPro" id="IPR016125">
    <property type="entry name" value="Peptidase_C15-like"/>
</dbReference>
<dbReference type="EMBL" id="CP023324">
    <property type="protein sequence ID" value="ATY61617.1"/>
    <property type="molecule type" value="Genomic_DNA"/>
</dbReference>
<evidence type="ECO:0000256" key="3">
    <source>
        <dbReference type="ARBA" id="ARBA00022801"/>
    </source>
</evidence>
<dbReference type="PANTHER" id="PTHR23402">
    <property type="entry name" value="PROTEASE FAMILY C15 PYROGLUTAMYL-PEPTIDASE I-RELATED"/>
    <property type="match status" value="1"/>
</dbReference>
<dbReference type="GO" id="GO:0006508">
    <property type="term" value="P:proteolysis"/>
    <property type="evidence" value="ECO:0007669"/>
    <property type="project" value="UniProtKB-KW"/>
</dbReference>
<protein>
    <submittedName>
        <fullName evidence="5">Pyroglutamyl peptidase type</fullName>
    </submittedName>
</protein>
<dbReference type="VEuPathDB" id="FungiDB:A9K55_008298"/>
<accession>A0A2H4SEU8</accession>
<reference evidence="5 6" key="1">
    <citation type="journal article" date="2017" name="BMC Genomics">
        <title>Chromosome level assembly and secondary metabolite potential of the parasitic fungus Cordyceps militaris.</title>
        <authorList>
            <person name="Kramer G.J."/>
            <person name="Nodwell J.R."/>
        </authorList>
    </citation>
    <scope>NUCLEOTIDE SEQUENCE [LARGE SCALE GENOMIC DNA]</scope>
    <source>
        <strain evidence="5 6">ATCC 34164</strain>
    </source>
</reference>
<dbReference type="OrthoDB" id="407146at2759"/>
<keyword evidence="2" id="KW-0645">Protease</keyword>
<proteinExistence type="inferred from homology"/>
<keyword evidence="3" id="KW-0378">Hydrolase</keyword>
<sequence length="290" mass="32202">MGDARLDHDMGSEPREDEFTILVTGFGVGSPPNQFPSDLIATSHPALVFRNPATEAPFRAQYPVNPSWEIARGLPAYLPPLRGKDDGDPAADSDLPPVRILVHPEAIRVTYQDVRALAPSFWDGAYGGGGGAQQRRIDACVHIGMASARPRYALERRAHRTGYRTPDVAGEFLEDELPGGQEDERWIWHGLPDELESALDIPNVHRRWKELSSPEVDLRISDDPGRYLCDFIYYSSLATLHKQQRPGKVCFFHVPADASDGAVERGRELALNLIRSIAESEMAEKKRAAQ</sequence>
<dbReference type="VEuPathDB" id="FungiDB:CCM_06604"/>
<keyword evidence="4" id="KW-0788">Thiol protease</keyword>
<dbReference type="InterPro" id="IPR036440">
    <property type="entry name" value="Peptidase_C15-like_sf"/>
</dbReference>
<evidence type="ECO:0000256" key="2">
    <source>
        <dbReference type="ARBA" id="ARBA00022670"/>
    </source>
</evidence>
<dbReference type="OMA" id="TWRSFAP"/>
<evidence type="ECO:0000256" key="1">
    <source>
        <dbReference type="ARBA" id="ARBA00006641"/>
    </source>
</evidence>
<evidence type="ECO:0000313" key="5">
    <source>
        <dbReference type="EMBL" id="ATY61617.1"/>
    </source>
</evidence>
<comment type="similarity">
    <text evidence="1">Belongs to the peptidase C15 family.</text>
</comment>
<gene>
    <name evidence="5" type="ORF">A9K55_008298</name>
</gene>
<dbReference type="GO" id="GO:0008234">
    <property type="term" value="F:cysteine-type peptidase activity"/>
    <property type="evidence" value="ECO:0007669"/>
    <property type="project" value="UniProtKB-KW"/>
</dbReference>
<evidence type="ECO:0000313" key="6">
    <source>
        <dbReference type="Proteomes" id="UP000323067"/>
    </source>
</evidence>
<evidence type="ECO:0000256" key="4">
    <source>
        <dbReference type="ARBA" id="ARBA00022807"/>
    </source>
</evidence>
<name>A0A2H4SEU8_CORMI</name>
<organism evidence="5 6">
    <name type="scientific">Cordyceps militaris</name>
    <name type="common">Caterpillar fungus</name>
    <name type="synonym">Clavaria militaris</name>
    <dbReference type="NCBI Taxonomy" id="73501"/>
    <lineage>
        <taxon>Eukaryota</taxon>
        <taxon>Fungi</taxon>
        <taxon>Dikarya</taxon>
        <taxon>Ascomycota</taxon>
        <taxon>Pezizomycotina</taxon>
        <taxon>Sordariomycetes</taxon>
        <taxon>Hypocreomycetidae</taxon>
        <taxon>Hypocreales</taxon>
        <taxon>Cordycipitaceae</taxon>
        <taxon>Cordyceps</taxon>
    </lineage>
</organism>
<dbReference type="PANTHER" id="PTHR23402:SF1">
    <property type="entry name" value="PYROGLUTAMYL-PEPTIDASE I"/>
    <property type="match status" value="1"/>
</dbReference>
<dbReference type="Gene3D" id="3.40.630.20">
    <property type="entry name" value="Peptidase C15, pyroglutamyl peptidase I-like"/>
    <property type="match status" value="1"/>
</dbReference>